<feature type="compositionally biased region" description="Acidic residues" evidence="1">
    <location>
        <begin position="67"/>
        <end position="83"/>
    </location>
</feature>
<dbReference type="AlphaFoldDB" id="A0A1S3I9H9"/>
<feature type="compositionally biased region" description="Polar residues" evidence="1">
    <location>
        <begin position="99"/>
        <end position="115"/>
    </location>
</feature>
<organism evidence="2 3">
    <name type="scientific">Lingula anatina</name>
    <name type="common">Brachiopod</name>
    <name type="synonym">Lingula unguis</name>
    <dbReference type="NCBI Taxonomy" id="7574"/>
    <lineage>
        <taxon>Eukaryota</taxon>
        <taxon>Metazoa</taxon>
        <taxon>Spiralia</taxon>
        <taxon>Lophotrochozoa</taxon>
        <taxon>Brachiopoda</taxon>
        <taxon>Linguliformea</taxon>
        <taxon>Lingulata</taxon>
        <taxon>Lingulida</taxon>
        <taxon>Linguloidea</taxon>
        <taxon>Lingulidae</taxon>
        <taxon>Lingula</taxon>
    </lineage>
</organism>
<sequence>MDGEEPPKENSDNPEPRPPKKAKNLKDATSHLKQEALRRYRIRHKGSFDRYESEYSNLTEKSIVSEDHEDPIEEDEIGEDRGDDMDAHSREGNAESHHSQWGTRSTPTGNVQPNNVAKEATQAKKHETSSGLLHQPAPNQDVQMENEGGTGQSHAVTDKTFSGNNESNGQSPKHDSSVLSSEVSPQPSPPKSVTTSRQPPSTSPSPHHTSSPTPRTSHPTLIDSQGAVNEDGTLVGNIPSGGREQQPQGSPVLPTEALVDGGVSPNRENAPQKSFDQAKSETKGDVENELAREQSTEKQQVFGSADNGEGEAGQGQEAKATEGEGQETNDAPQEDEVKDNTETEAKTDEETKLAEGQEETPSTDTDQAPPAEAEGEQAAEGTTTDQTEATGPTDQPQPTEQTDQSQADEATPNEQSEEASNEPAPATDNEQVATEQGEKGDEQDAKPDKTDAKPDENTDAPTEGAQSEQKEAGQSDENVY</sequence>
<reference evidence="3" key="1">
    <citation type="submission" date="2025-08" db="UniProtKB">
        <authorList>
            <consortium name="RefSeq"/>
        </authorList>
    </citation>
    <scope>IDENTIFICATION</scope>
    <source>
        <tissue evidence="3">Gonads</tissue>
    </source>
</reference>
<dbReference type="Proteomes" id="UP000085678">
    <property type="component" value="Unplaced"/>
</dbReference>
<feature type="compositionally biased region" description="Low complexity" evidence="1">
    <location>
        <begin position="367"/>
        <end position="381"/>
    </location>
</feature>
<evidence type="ECO:0000313" key="2">
    <source>
        <dbReference type="Proteomes" id="UP000085678"/>
    </source>
</evidence>
<feature type="compositionally biased region" description="Basic and acidic residues" evidence="1">
    <location>
        <begin position="276"/>
        <end position="296"/>
    </location>
</feature>
<feature type="compositionally biased region" description="Polar residues" evidence="1">
    <location>
        <begin position="266"/>
        <end position="275"/>
    </location>
</feature>
<accession>A0A1S3I9H9</accession>
<feature type="compositionally biased region" description="Basic and acidic residues" evidence="1">
    <location>
        <begin position="338"/>
        <end position="355"/>
    </location>
</feature>
<dbReference type="KEGG" id="lak:106161978"/>
<feature type="compositionally biased region" description="Basic and acidic residues" evidence="1">
    <location>
        <begin position="84"/>
        <end position="98"/>
    </location>
</feature>
<name>A0A1S3I9H9_LINAN</name>
<protein>
    <submittedName>
        <fullName evidence="3">Spore wall protein 2-like</fullName>
    </submittedName>
</protein>
<feature type="compositionally biased region" description="Basic and acidic residues" evidence="1">
    <location>
        <begin position="436"/>
        <end position="456"/>
    </location>
</feature>
<feature type="compositionally biased region" description="Low complexity" evidence="1">
    <location>
        <begin position="194"/>
        <end position="220"/>
    </location>
</feature>
<feature type="compositionally biased region" description="Polar residues" evidence="1">
    <location>
        <begin position="129"/>
        <end position="143"/>
    </location>
</feature>
<evidence type="ECO:0000313" key="3">
    <source>
        <dbReference type="RefSeq" id="XP_013394516.1"/>
    </source>
</evidence>
<dbReference type="RefSeq" id="XP_013394516.1">
    <property type="nucleotide sequence ID" value="XM_013539062.1"/>
</dbReference>
<dbReference type="InParanoid" id="A0A1S3I9H9"/>
<keyword evidence="2" id="KW-1185">Reference proteome</keyword>
<feature type="region of interest" description="Disordered" evidence="1">
    <location>
        <begin position="1"/>
        <end position="480"/>
    </location>
</feature>
<feature type="compositionally biased region" description="Basic and acidic residues" evidence="1">
    <location>
        <begin position="1"/>
        <end position="38"/>
    </location>
</feature>
<dbReference type="GeneID" id="106161978"/>
<feature type="compositionally biased region" description="Polar residues" evidence="1">
    <location>
        <begin position="152"/>
        <end position="185"/>
    </location>
</feature>
<gene>
    <name evidence="3" type="primary">LOC106161978</name>
</gene>
<feature type="compositionally biased region" description="Low complexity" evidence="1">
    <location>
        <begin position="392"/>
        <end position="405"/>
    </location>
</feature>
<evidence type="ECO:0000256" key="1">
    <source>
        <dbReference type="SAM" id="MobiDB-lite"/>
    </source>
</evidence>
<proteinExistence type="predicted"/>
<feature type="compositionally biased region" description="Acidic residues" evidence="1">
    <location>
        <begin position="324"/>
        <end position="337"/>
    </location>
</feature>